<gene>
    <name evidence="1" type="ORF">MCOR_7481</name>
</gene>
<evidence type="ECO:0000313" key="2">
    <source>
        <dbReference type="Proteomes" id="UP000507470"/>
    </source>
</evidence>
<proteinExistence type="predicted"/>
<name>A0A6J8AGK0_MYTCO</name>
<organism evidence="1 2">
    <name type="scientific">Mytilus coruscus</name>
    <name type="common">Sea mussel</name>
    <dbReference type="NCBI Taxonomy" id="42192"/>
    <lineage>
        <taxon>Eukaryota</taxon>
        <taxon>Metazoa</taxon>
        <taxon>Spiralia</taxon>
        <taxon>Lophotrochozoa</taxon>
        <taxon>Mollusca</taxon>
        <taxon>Bivalvia</taxon>
        <taxon>Autobranchia</taxon>
        <taxon>Pteriomorphia</taxon>
        <taxon>Mytilida</taxon>
        <taxon>Mytiloidea</taxon>
        <taxon>Mytilidae</taxon>
        <taxon>Mytilinae</taxon>
        <taxon>Mytilus</taxon>
    </lineage>
</organism>
<evidence type="ECO:0000313" key="1">
    <source>
        <dbReference type="EMBL" id="CAC5367666.1"/>
    </source>
</evidence>
<dbReference type="EMBL" id="CACVKT020001371">
    <property type="protein sequence ID" value="CAC5367666.1"/>
    <property type="molecule type" value="Genomic_DNA"/>
</dbReference>
<keyword evidence="2" id="KW-1185">Reference proteome</keyword>
<accession>A0A6J8AGK0</accession>
<dbReference type="Proteomes" id="UP000507470">
    <property type="component" value="Unassembled WGS sequence"/>
</dbReference>
<dbReference type="AlphaFoldDB" id="A0A6J8AGK0"/>
<reference evidence="1 2" key="1">
    <citation type="submission" date="2020-06" db="EMBL/GenBank/DDBJ databases">
        <authorList>
            <person name="Li R."/>
            <person name="Bekaert M."/>
        </authorList>
    </citation>
    <scope>NUCLEOTIDE SEQUENCE [LARGE SCALE GENOMIC DNA]</scope>
    <source>
        <strain evidence="2">wild</strain>
    </source>
</reference>
<dbReference type="OrthoDB" id="6141124at2759"/>
<protein>
    <submittedName>
        <fullName evidence="1">Uncharacterized protein</fullName>
    </submittedName>
</protein>
<sequence length="287" mass="33111">MRVNLAVHVLSEEVANKMEQNENEATKSTQTYIRKSCLLFNIFNSENSINSNNDPRIKQLDDIRAWFLKWENDFENKYIMPSEVQKHNISWQTRQDVYLTISAFLDLIKYISSEQFQTMYPSKPYIIPKRLSQDIVESWFSQQRACCGSSREPTVMQYGFNCTKLLSLKRASTDIDNTSYGHASIQETNGDKGVCTPHLASTIILVKIGRKNHFLYNKFVDGVHASAKLNERWCTILQKCIDANAPLFQQNVDRCAAVQMERKVNITSDVVSVTVQNEFNLSITWKK</sequence>